<proteinExistence type="predicted"/>
<feature type="signal peptide" evidence="1">
    <location>
        <begin position="1"/>
        <end position="19"/>
    </location>
</feature>
<organism evidence="3 4">
    <name type="scientific">Polaribacter gangjinensis</name>
    <dbReference type="NCBI Taxonomy" id="574710"/>
    <lineage>
        <taxon>Bacteria</taxon>
        <taxon>Pseudomonadati</taxon>
        <taxon>Bacteroidota</taxon>
        <taxon>Flavobacteriia</taxon>
        <taxon>Flavobacteriales</taxon>
        <taxon>Flavobacteriaceae</taxon>
    </lineage>
</organism>
<gene>
    <name evidence="3" type="ORF">BTO13_11375</name>
</gene>
<dbReference type="AlphaFoldDB" id="A0A2S7WEE6"/>
<dbReference type="EMBL" id="MSCL01000001">
    <property type="protein sequence ID" value="PQJ75786.1"/>
    <property type="molecule type" value="Genomic_DNA"/>
</dbReference>
<dbReference type="InterPro" id="IPR025665">
    <property type="entry name" value="Beta-barrel_OMP_2"/>
</dbReference>
<evidence type="ECO:0000313" key="4">
    <source>
        <dbReference type="Proteomes" id="UP000237608"/>
    </source>
</evidence>
<sequence>MKKLVSFLFLIFFVSVSFAQKDSLQIGDKYADDQIYASISYAQFFKQPTTISKSGFSFGVSTGFIKDIILNKQGTISIGVGVGYGYDYFNHNLKVQEINNTTIFIESNTNINSNIFSSHNIEFPLEFRWRTSNAVKFDFWRIYTGVKFLYNFSNTFRFDENGTQFSYKNVSAYNNFQYGLTFSAGYDVINLHVFYNLTPIFKNATINSEPIDTSILKFGLIFYIL</sequence>
<evidence type="ECO:0000259" key="2">
    <source>
        <dbReference type="Pfam" id="PF13568"/>
    </source>
</evidence>
<keyword evidence="1" id="KW-0732">Signal</keyword>
<dbReference type="Proteomes" id="UP000237608">
    <property type="component" value="Unassembled WGS sequence"/>
</dbReference>
<protein>
    <recommendedName>
        <fullName evidence="2">Outer membrane protein beta-barrel domain-containing protein</fullName>
    </recommendedName>
</protein>
<dbReference type="Pfam" id="PF13568">
    <property type="entry name" value="OMP_b-brl_2"/>
    <property type="match status" value="1"/>
</dbReference>
<keyword evidence="4" id="KW-1185">Reference proteome</keyword>
<evidence type="ECO:0000313" key="3">
    <source>
        <dbReference type="EMBL" id="PQJ75786.1"/>
    </source>
</evidence>
<dbReference type="OrthoDB" id="959017at2"/>
<accession>A0A2S7WEE6</accession>
<name>A0A2S7WEE6_9FLAO</name>
<reference evidence="3 4" key="1">
    <citation type="submission" date="2016-12" db="EMBL/GenBank/DDBJ databases">
        <title>Trade-off between light-utilization and light-protection in marine flavobacteria.</title>
        <authorList>
            <person name="Kumagai Y."/>
            <person name="Yoshizawa S."/>
            <person name="Kogure K."/>
            <person name="Iwasaki W."/>
        </authorList>
    </citation>
    <scope>NUCLEOTIDE SEQUENCE [LARGE SCALE GENOMIC DNA]</scope>
    <source>
        <strain evidence="3 4">KCTC 22729</strain>
    </source>
</reference>
<dbReference type="RefSeq" id="WP_105046941.1">
    <property type="nucleotide sequence ID" value="NZ_CP150662.1"/>
</dbReference>
<feature type="chain" id="PRO_5015568000" description="Outer membrane protein beta-barrel domain-containing protein" evidence="1">
    <location>
        <begin position="20"/>
        <end position="225"/>
    </location>
</feature>
<comment type="caution">
    <text evidence="3">The sequence shown here is derived from an EMBL/GenBank/DDBJ whole genome shotgun (WGS) entry which is preliminary data.</text>
</comment>
<evidence type="ECO:0000256" key="1">
    <source>
        <dbReference type="SAM" id="SignalP"/>
    </source>
</evidence>
<feature type="domain" description="Outer membrane protein beta-barrel" evidence="2">
    <location>
        <begin position="18"/>
        <end position="201"/>
    </location>
</feature>